<evidence type="ECO:0000256" key="1">
    <source>
        <dbReference type="SAM" id="MobiDB-lite"/>
    </source>
</evidence>
<protein>
    <submittedName>
        <fullName evidence="2">Uncharacterized protein</fullName>
    </submittedName>
</protein>
<sequence>MFVTITLQMSCPYRVLLDDNLTIHGGFQSPPIGGGAGPPGRTDALYMGSGINLSKKAQKTAKKSAIPTTTNRERPQRTSDAGKKHTTSWTGNGGRDRPTRGRASGRDNATRRDATERRSPETFQRERRCTDGSLCTPGPGHGPAPPPRPVGVIPAAWR</sequence>
<proteinExistence type="predicted"/>
<accession>A0AAD1RHS8</accession>
<feature type="compositionally biased region" description="Basic and acidic residues" evidence="1">
    <location>
        <begin position="71"/>
        <end position="83"/>
    </location>
</feature>
<keyword evidence="3" id="KW-1185">Reference proteome</keyword>
<name>A0AAD1RHS8_PELCU</name>
<dbReference type="EMBL" id="OW240913">
    <property type="protein sequence ID" value="CAH2255839.1"/>
    <property type="molecule type" value="Genomic_DNA"/>
</dbReference>
<dbReference type="Proteomes" id="UP001295444">
    <property type="component" value="Chromosome 02"/>
</dbReference>
<evidence type="ECO:0000313" key="3">
    <source>
        <dbReference type="Proteomes" id="UP001295444"/>
    </source>
</evidence>
<reference evidence="2" key="1">
    <citation type="submission" date="2022-03" db="EMBL/GenBank/DDBJ databases">
        <authorList>
            <person name="Alioto T."/>
            <person name="Alioto T."/>
            <person name="Gomez Garrido J."/>
        </authorList>
    </citation>
    <scope>NUCLEOTIDE SEQUENCE</scope>
</reference>
<feature type="region of interest" description="Disordered" evidence="1">
    <location>
        <begin position="55"/>
        <end position="158"/>
    </location>
</feature>
<feature type="compositionally biased region" description="Basic and acidic residues" evidence="1">
    <location>
        <begin position="94"/>
        <end position="130"/>
    </location>
</feature>
<evidence type="ECO:0000313" key="2">
    <source>
        <dbReference type="EMBL" id="CAH2255839.1"/>
    </source>
</evidence>
<feature type="compositionally biased region" description="Pro residues" evidence="1">
    <location>
        <begin position="140"/>
        <end position="149"/>
    </location>
</feature>
<gene>
    <name evidence="2" type="ORF">PECUL_23A045663</name>
</gene>
<dbReference type="AlphaFoldDB" id="A0AAD1RHS8"/>
<organism evidence="2 3">
    <name type="scientific">Pelobates cultripes</name>
    <name type="common">Western spadefoot toad</name>
    <dbReference type="NCBI Taxonomy" id="61616"/>
    <lineage>
        <taxon>Eukaryota</taxon>
        <taxon>Metazoa</taxon>
        <taxon>Chordata</taxon>
        <taxon>Craniata</taxon>
        <taxon>Vertebrata</taxon>
        <taxon>Euteleostomi</taxon>
        <taxon>Amphibia</taxon>
        <taxon>Batrachia</taxon>
        <taxon>Anura</taxon>
        <taxon>Pelobatoidea</taxon>
        <taxon>Pelobatidae</taxon>
        <taxon>Pelobates</taxon>
    </lineage>
</organism>